<comment type="cofactor">
    <cofactor evidence="1">
        <name>Mg(2+)</name>
        <dbReference type="ChEBI" id="CHEBI:18420"/>
    </cofactor>
</comment>
<feature type="coiled-coil region" evidence="4">
    <location>
        <begin position="783"/>
        <end position="814"/>
    </location>
</feature>
<comment type="catalytic activity">
    <reaction evidence="3">
        <text>2 GTP = 3',3'-c-di-GMP + 2 diphosphate</text>
        <dbReference type="Rhea" id="RHEA:24898"/>
        <dbReference type="ChEBI" id="CHEBI:33019"/>
        <dbReference type="ChEBI" id="CHEBI:37565"/>
        <dbReference type="ChEBI" id="CHEBI:58805"/>
        <dbReference type="EC" id="2.7.7.65"/>
    </reaction>
</comment>
<dbReference type="AlphaFoldDB" id="A0A2P8EVH2"/>
<dbReference type="PANTHER" id="PTHR45138">
    <property type="entry name" value="REGULATORY COMPONENTS OF SENSORY TRANSDUCTION SYSTEM"/>
    <property type="match status" value="1"/>
</dbReference>
<dbReference type="SUPFAM" id="SSF53850">
    <property type="entry name" value="Periplasmic binding protein-like II"/>
    <property type="match status" value="3"/>
</dbReference>
<dbReference type="NCBIfam" id="TIGR00254">
    <property type="entry name" value="GGDEF"/>
    <property type="match status" value="1"/>
</dbReference>
<evidence type="ECO:0000259" key="6">
    <source>
        <dbReference type="PROSITE" id="PS50887"/>
    </source>
</evidence>
<gene>
    <name evidence="7" type="ORF">CLV44_112101</name>
</gene>
<evidence type="ECO:0000256" key="5">
    <source>
        <dbReference type="SAM" id="SignalP"/>
    </source>
</evidence>
<keyword evidence="8" id="KW-1185">Reference proteome</keyword>
<dbReference type="CDD" id="cd01007">
    <property type="entry name" value="PBP2_BvgS_HisK_like"/>
    <property type="match status" value="3"/>
</dbReference>
<dbReference type="Pfam" id="PF00990">
    <property type="entry name" value="GGDEF"/>
    <property type="match status" value="1"/>
</dbReference>
<dbReference type="EMBL" id="PYGI01000012">
    <property type="protein sequence ID" value="PSL13466.1"/>
    <property type="molecule type" value="Genomic_DNA"/>
</dbReference>
<dbReference type="InterPro" id="IPR043128">
    <property type="entry name" value="Rev_trsase/Diguanyl_cyclase"/>
</dbReference>
<dbReference type="RefSeq" id="WP_146139991.1">
    <property type="nucleotide sequence ID" value="NZ_PYGI01000012.1"/>
</dbReference>
<dbReference type="CDD" id="cd01949">
    <property type="entry name" value="GGDEF"/>
    <property type="match status" value="1"/>
</dbReference>
<dbReference type="PROSITE" id="PS50887">
    <property type="entry name" value="GGDEF"/>
    <property type="match status" value="1"/>
</dbReference>
<reference evidence="7 8" key="1">
    <citation type="submission" date="2018-03" db="EMBL/GenBank/DDBJ databases">
        <title>Genomic Encyclopedia of Archaeal and Bacterial Type Strains, Phase II (KMG-II): from individual species to whole genera.</title>
        <authorList>
            <person name="Goeker M."/>
        </authorList>
    </citation>
    <scope>NUCLEOTIDE SEQUENCE [LARGE SCALE GENOMIC DNA]</scope>
    <source>
        <strain evidence="7 8">DSM 17586</strain>
    </source>
</reference>
<dbReference type="InterPro" id="IPR050469">
    <property type="entry name" value="Diguanylate_Cyclase"/>
</dbReference>
<dbReference type="Proteomes" id="UP000242133">
    <property type="component" value="Unassembled WGS sequence"/>
</dbReference>
<evidence type="ECO:0000313" key="8">
    <source>
        <dbReference type="Proteomes" id="UP000242133"/>
    </source>
</evidence>
<evidence type="ECO:0000256" key="2">
    <source>
        <dbReference type="ARBA" id="ARBA00012528"/>
    </source>
</evidence>
<sequence>MTVILRTLLSTLLLLLALITPASATVKLSTAGQLLVADGKVIEVAVMYDFVPFSYVEDGVHKGFVADLLTLIEAKTGARLKARVGEWGDNLERLRQKQVDVIADVSFKPERTSFVLYTTPYFEIPTVVFTDKAFGNYRSPADLSGKHVGVLRNIFYIRELRKRQDIRISEYDDYQTLTRALAFGEIDAAIQNLTSGYHYATQNAYTNIKMAGEFTLDNVGREDLRFGVRTDRPVIQSLLQKGLDNISADEWKQLTNRWVGVTSGDLVERRQTAALTPEEREFVKNNPVIRVHNEQTFEPYSFFENGQPLGHSVDFMRLLAQRAGMEIEFISGSSWNDYLEMLRTGEIDVMTNIVRSPEREAFMHFTTPYLRLAQGIYHREDAAPISTMDELKASALALPEGFYTYEVLGQQNGFSIQPTQDSLEALMRVSTGEADATIEIMSVAEHLLHKYAVPGVVGSNPHQVIATEPLSLRLAVTQGKPMLHQILQKAMDSLSEQEKRQLQQKWTGHGARSNSYIHLTGEELAWMESRAAIRICSTQQRLPYEHMTDNKTHIGLFADLLDIMRHNAGLTIRLVNVSNFNEALRQLKRGQCDLISRAPPALNDADISLSQPLLDSTLVIATRLDELYVQDFSQLESRTLAVLEGSHVHRYLAYTQPELSLHTYPNMDAAMTAVSRGEAFGLIDTLPSISSAIVTGHHSEIKISGELVSQYPALLATRSDDLLLLQIINKAIQSINAEQFETITTRWMRAPILAEPPNYRLMTQAALATLILIALMLVWNRKLARLNHHIQDSRNQLMTAHQELQVKNRMLEQLSTTDRLTRLRNRLYLERSFEQQLYKAEHDPDYTFSLLLVDIDHFKQVNDRFGHEQGDAVLTDFAAILKGSSREQDIIARWGGEEFMLICPATRIAEAEAQANHLLRAIRHHTFAEVGTCTASIGVATWQPGDSYKTLCRRADQALYQAKRSGRNRVCRQEYAPAEAKSKPATI</sequence>
<dbReference type="SUPFAM" id="SSF55073">
    <property type="entry name" value="Nucleotide cyclase"/>
    <property type="match status" value="1"/>
</dbReference>
<dbReference type="EC" id="2.7.7.65" evidence="2"/>
<protein>
    <recommendedName>
        <fullName evidence="2">diguanylate cyclase</fullName>
        <ecNumber evidence="2">2.7.7.65</ecNumber>
    </recommendedName>
</protein>
<keyword evidence="5" id="KW-0732">Signal</keyword>
<dbReference type="PANTHER" id="PTHR45138:SF9">
    <property type="entry name" value="DIGUANYLATE CYCLASE DGCM-RELATED"/>
    <property type="match status" value="1"/>
</dbReference>
<dbReference type="FunFam" id="3.30.70.270:FF:000001">
    <property type="entry name" value="Diguanylate cyclase domain protein"/>
    <property type="match status" value="1"/>
</dbReference>
<dbReference type="GO" id="GO:0052621">
    <property type="term" value="F:diguanylate cyclase activity"/>
    <property type="evidence" value="ECO:0007669"/>
    <property type="project" value="UniProtKB-EC"/>
</dbReference>
<dbReference type="SMART" id="SM00062">
    <property type="entry name" value="PBPb"/>
    <property type="match status" value="3"/>
</dbReference>
<dbReference type="InterPro" id="IPR029787">
    <property type="entry name" value="Nucleotide_cyclase"/>
</dbReference>
<dbReference type="OrthoDB" id="9180959at2"/>
<dbReference type="InterPro" id="IPR000160">
    <property type="entry name" value="GGDEF_dom"/>
</dbReference>
<name>A0A2P8EVH2_9GAMM</name>
<keyword evidence="4" id="KW-0175">Coiled coil</keyword>
<dbReference type="Gene3D" id="3.40.190.10">
    <property type="entry name" value="Periplasmic binding protein-like II"/>
    <property type="match status" value="6"/>
</dbReference>
<dbReference type="Pfam" id="PF00497">
    <property type="entry name" value="SBP_bac_3"/>
    <property type="match status" value="3"/>
</dbReference>
<dbReference type="SMART" id="SM00267">
    <property type="entry name" value="GGDEF"/>
    <property type="match status" value="1"/>
</dbReference>
<proteinExistence type="predicted"/>
<feature type="chain" id="PRO_5015110596" description="diguanylate cyclase" evidence="5">
    <location>
        <begin position="25"/>
        <end position="987"/>
    </location>
</feature>
<evidence type="ECO:0000313" key="7">
    <source>
        <dbReference type="EMBL" id="PSL13466.1"/>
    </source>
</evidence>
<dbReference type="Gene3D" id="3.30.70.270">
    <property type="match status" value="1"/>
</dbReference>
<evidence type="ECO:0000256" key="4">
    <source>
        <dbReference type="SAM" id="Coils"/>
    </source>
</evidence>
<feature type="domain" description="GGDEF" evidence="6">
    <location>
        <begin position="846"/>
        <end position="975"/>
    </location>
</feature>
<comment type="caution">
    <text evidence="7">The sequence shown here is derived from an EMBL/GenBank/DDBJ whole genome shotgun (WGS) entry which is preliminary data.</text>
</comment>
<evidence type="ECO:0000256" key="1">
    <source>
        <dbReference type="ARBA" id="ARBA00001946"/>
    </source>
</evidence>
<evidence type="ECO:0000256" key="3">
    <source>
        <dbReference type="ARBA" id="ARBA00034247"/>
    </source>
</evidence>
<organism evidence="7 8">
    <name type="scientific">Marinobacterium halophilum</name>
    <dbReference type="NCBI Taxonomy" id="267374"/>
    <lineage>
        <taxon>Bacteria</taxon>
        <taxon>Pseudomonadati</taxon>
        <taxon>Pseudomonadota</taxon>
        <taxon>Gammaproteobacteria</taxon>
        <taxon>Oceanospirillales</taxon>
        <taxon>Oceanospirillaceae</taxon>
        <taxon>Marinobacterium</taxon>
    </lineage>
</organism>
<dbReference type="InterPro" id="IPR001638">
    <property type="entry name" value="Solute-binding_3/MltF_N"/>
</dbReference>
<feature type="signal peptide" evidence="5">
    <location>
        <begin position="1"/>
        <end position="24"/>
    </location>
</feature>
<accession>A0A2P8EVH2</accession>